<feature type="transmembrane region" description="Helical" evidence="1">
    <location>
        <begin position="41"/>
        <end position="62"/>
    </location>
</feature>
<feature type="transmembrane region" description="Helical" evidence="1">
    <location>
        <begin position="213"/>
        <end position="232"/>
    </location>
</feature>
<organism evidence="2 3">
    <name type="scientific">Guillardia theta</name>
    <name type="common">Cryptophyte</name>
    <name type="synonym">Cryptomonas phi</name>
    <dbReference type="NCBI Taxonomy" id="55529"/>
    <lineage>
        <taxon>Eukaryota</taxon>
        <taxon>Cryptophyceae</taxon>
        <taxon>Pyrenomonadales</taxon>
        <taxon>Geminigeraceae</taxon>
        <taxon>Guillardia</taxon>
    </lineage>
</organism>
<gene>
    <name evidence="2" type="primary">orf319</name>
</gene>
<keyword evidence="1" id="KW-0812">Transmembrane</keyword>
<dbReference type="Proteomes" id="UP000242167">
    <property type="component" value="Nucleomorph 3"/>
</dbReference>
<keyword evidence="1" id="KW-1133">Transmembrane helix</keyword>
<dbReference type="AlphaFoldDB" id="Q98S07"/>
<dbReference type="PIR" id="F90135">
    <property type="entry name" value="F90135"/>
</dbReference>
<keyword evidence="1" id="KW-0472">Membrane</keyword>
<evidence type="ECO:0000256" key="1">
    <source>
        <dbReference type="SAM" id="Phobius"/>
    </source>
</evidence>
<proteinExistence type="predicted"/>
<evidence type="ECO:0000313" key="3">
    <source>
        <dbReference type="Proteomes" id="UP000242167"/>
    </source>
</evidence>
<name>Q98S07_GUITH</name>
<reference evidence="2 3" key="1">
    <citation type="journal article" date="2001" name="Nature">
        <title>The highly reduced genome of an enslaved algal nucleus.</title>
        <authorList>
            <person name="Douglas S."/>
            <person name="Zauner S."/>
            <person name="Fraunholz M."/>
            <person name="Beaton M."/>
            <person name="Penny S."/>
            <person name="Deng L."/>
            <person name="Wu X."/>
            <person name="Reith M."/>
            <person name="Cavalier-Smith T."/>
            <person name="Maier U."/>
        </authorList>
    </citation>
    <scope>NUCLEOTIDE SEQUENCE [LARGE SCALE GENOMIC DNA]</scope>
</reference>
<geneLocation type="nucleomorph" evidence="2"/>
<evidence type="ECO:0000313" key="2">
    <source>
        <dbReference type="EMBL" id="AAK39771.1"/>
    </source>
</evidence>
<accession>Q98S07</accession>
<keyword evidence="2" id="KW-0542">Nucleomorph</keyword>
<protein>
    <submittedName>
        <fullName evidence="2">Uncharacterized protein</fullName>
    </submittedName>
</protein>
<dbReference type="EMBL" id="AF083031">
    <property type="protein sequence ID" value="AAK39771.1"/>
    <property type="molecule type" value="Genomic_DNA"/>
</dbReference>
<dbReference type="GeneID" id="857244"/>
<feature type="transmembrane region" description="Helical" evidence="1">
    <location>
        <begin position="238"/>
        <end position="256"/>
    </location>
</feature>
<dbReference type="RefSeq" id="XP_001713462.1">
    <property type="nucleotide sequence ID" value="XM_001713410.1"/>
</dbReference>
<sequence length="319" mass="39221">MNRSSIKLELCRNNCFDESKIKSNEYDFRYLKNIYEKIDFFFYYNVGFFFLCFIKILFLSNFKNHIICFDQKMFMNELECILKKFIINLNLIISDKQIFSFKLVYFLDLNLKIFFYNIATENFSTTKYFTKNGKMGCSKSLDIIKFFREKNNPTTFKCCTVKCNYLLNYFRRLQLIFNKNNEFKIYKKIFRKNKFFSLFDVERFLVFILGEKNIYMIYLFLRINIATNYLIIERCSLLINYLFLRLIINLLNYFCVKFVTHSNNKLNLLLKDNRQFLKFSFNFYKETIDQNLIFMLLINNLKTKVLFFKFYIIDFKYFF</sequence>